<reference evidence="2 3" key="1">
    <citation type="journal article" date="2013" name="Genome Announc.">
        <title>Draft Genome Sequence of 'Candidatus Halobonum tyrrellensis' Strain G22, Isolated from the Hypersaline Waters of Lake Tyrrell, Australia.</title>
        <authorList>
            <person name="Ugalde J.A."/>
            <person name="Narasingarao P."/>
            <person name="Kuo S."/>
            <person name="Podell S."/>
            <person name="Allen E.E."/>
        </authorList>
    </citation>
    <scope>NUCLEOTIDE SEQUENCE [LARGE SCALE GENOMIC DNA]</scope>
    <source>
        <strain evidence="2 3">G22</strain>
    </source>
</reference>
<feature type="compositionally biased region" description="Low complexity" evidence="1">
    <location>
        <begin position="20"/>
        <end position="43"/>
    </location>
</feature>
<keyword evidence="3" id="KW-1185">Reference proteome</keyword>
<dbReference type="PROSITE" id="PS51257">
    <property type="entry name" value="PROKAR_LIPOPROTEIN"/>
    <property type="match status" value="1"/>
</dbReference>
<comment type="caution">
    <text evidence="2">The sequence shown here is derived from an EMBL/GenBank/DDBJ whole genome shotgun (WGS) entry which is preliminary data.</text>
</comment>
<dbReference type="AlphaFoldDB" id="V4HBR5"/>
<proteinExistence type="predicted"/>
<dbReference type="EMBL" id="ASGZ01000034">
    <property type="protein sequence ID" value="ESP88150.1"/>
    <property type="molecule type" value="Genomic_DNA"/>
</dbReference>
<feature type="region of interest" description="Disordered" evidence="1">
    <location>
        <begin position="266"/>
        <end position="304"/>
    </location>
</feature>
<dbReference type="eggNOG" id="arCOG10971">
    <property type="taxonomic scope" value="Archaea"/>
</dbReference>
<dbReference type="Proteomes" id="UP000017840">
    <property type="component" value="Unassembled WGS sequence"/>
</dbReference>
<dbReference type="STRING" id="1324957.K933_10682"/>
<gene>
    <name evidence="2" type="ORF">K933_10682</name>
</gene>
<evidence type="ECO:0000256" key="1">
    <source>
        <dbReference type="SAM" id="MobiDB-lite"/>
    </source>
</evidence>
<name>V4HBR5_9EURY</name>
<evidence type="ECO:0000313" key="3">
    <source>
        <dbReference type="Proteomes" id="UP000017840"/>
    </source>
</evidence>
<sequence length="304" mass="31049">MTGVRRRSLLAGIAGGLAALTGCTDTTTPRSGTASPTATPTRRPTADPDPTASPPPSGTATRSAAAEVTVDELGLQYGLVAPASPDSIGIRDPETPYVVASVRVDGTLPLDAFALRVDDESVPPTTPDARSGGDRLYRTSWGDDGWYDANRGRGLLLFEPPSGAAERVRLAWPGGGRTLGDAAGARLAGPPAFSAAVDAPETHAGTGVPSVAVEAANEGERPGRFVGALNRVGPTVAYTPVARLTELVPAGESVRLPVPVGWGWPDDDGRVGDGDPDVTYHLHYPGGEDSASVRLVESDSGGSA</sequence>
<evidence type="ECO:0000313" key="2">
    <source>
        <dbReference type="EMBL" id="ESP88150.1"/>
    </source>
</evidence>
<feature type="region of interest" description="Disordered" evidence="1">
    <location>
        <begin position="20"/>
        <end position="64"/>
    </location>
</feature>
<organism evidence="2 3">
    <name type="scientific">Candidatus Halobonum tyrrellensis G22</name>
    <dbReference type="NCBI Taxonomy" id="1324957"/>
    <lineage>
        <taxon>Archaea</taxon>
        <taxon>Methanobacteriati</taxon>
        <taxon>Methanobacteriota</taxon>
        <taxon>Stenosarchaea group</taxon>
        <taxon>Halobacteria</taxon>
        <taxon>Halobacteriales</taxon>
        <taxon>Haloferacaceae</taxon>
        <taxon>Candidatus Halobonum</taxon>
    </lineage>
</organism>
<protein>
    <submittedName>
        <fullName evidence="2">Uncharacterized protein</fullName>
    </submittedName>
</protein>
<accession>V4HBR5</accession>
<dbReference type="PATRIC" id="fig|1324957.4.peg.2172"/>